<gene>
    <name evidence="1" type="ORF">LTRI10_LOCUS47010</name>
</gene>
<accession>A0AAV2GBY6</accession>
<evidence type="ECO:0000313" key="2">
    <source>
        <dbReference type="Proteomes" id="UP001497516"/>
    </source>
</evidence>
<reference evidence="1 2" key="1">
    <citation type="submission" date="2024-04" db="EMBL/GenBank/DDBJ databases">
        <authorList>
            <person name="Fracassetti M."/>
        </authorList>
    </citation>
    <scope>NUCLEOTIDE SEQUENCE [LARGE SCALE GENOMIC DNA]</scope>
</reference>
<evidence type="ECO:0000313" key="1">
    <source>
        <dbReference type="EMBL" id="CAL1407338.1"/>
    </source>
</evidence>
<keyword evidence="2" id="KW-1185">Reference proteome</keyword>
<sequence length="78" mass="8145">MQSPGPEALTAPSLCVLRSTTRIADVACVLPARSPHDPAVSKAAAQQTQTAPWSCGSQSDVAQNTPPRCGLIKMVLFL</sequence>
<proteinExistence type="predicted"/>
<name>A0AAV2GBY6_9ROSI</name>
<dbReference type="Proteomes" id="UP001497516">
    <property type="component" value="Chromosome 8"/>
</dbReference>
<organism evidence="1 2">
    <name type="scientific">Linum trigynum</name>
    <dbReference type="NCBI Taxonomy" id="586398"/>
    <lineage>
        <taxon>Eukaryota</taxon>
        <taxon>Viridiplantae</taxon>
        <taxon>Streptophyta</taxon>
        <taxon>Embryophyta</taxon>
        <taxon>Tracheophyta</taxon>
        <taxon>Spermatophyta</taxon>
        <taxon>Magnoliopsida</taxon>
        <taxon>eudicotyledons</taxon>
        <taxon>Gunneridae</taxon>
        <taxon>Pentapetalae</taxon>
        <taxon>rosids</taxon>
        <taxon>fabids</taxon>
        <taxon>Malpighiales</taxon>
        <taxon>Linaceae</taxon>
        <taxon>Linum</taxon>
    </lineage>
</organism>
<protein>
    <submittedName>
        <fullName evidence="1">Uncharacterized protein</fullName>
    </submittedName>
</protein>
<dbReference type="EMBL" id="OZ034821">
    <property type="protein sequence ID" value="CAL1407338.1"/>
    <property type="molecule type" value="Genomic_DNA"/>
</dbReference>
<dbReference type="AlphaFoldDB" id="A0AAV2GBY6"/>